<dbReference type="PROSITE" id="PS00018">
    <property type="entry name" value="EF_HAND_1"/>
    <property type="match status" value="1"/>
</dbReference>
<name>A0AAD3CP27_9STRA</name>
<dbReference type="InterPro" id="IPR032675">
    <property type="entry name" value="LRR_dom_sf"/>
</dbReference>
<dbReference type="PROSITE" id="PS00652">
    <property type="entry name" value="TNFR_NGFR_1"/>
    <property type="match status" value="1"/>
</dbReference>
<feature type="signal peptide" evidence="4">
    <location>
        <begin position="1"/>
        <end position="27"/>
    </location>
</feature>
<evidence type="ECO:0000256" key="4">
    <source>
        <dbReference type="SAM" id="SignalP"/>
    </source>
</evidence>
<dbReference type="PROSITE" id="PS51450">
    <property type="entry name" value="LRR"/>
    <property type="match status" value="2"/>
</dbReference>
<dbReference type="AlphaFoldDB" id="A0AAD3CP27"/>
<keyword evidence="4" id="KW-0732">Signal</keyword>
<proteinExistence type="predicted"/>
<dbReference type="InterPro" id="IPR052592">
    <property type="entry name" value="LRR-RLK"/>
</dbReference>
<comment type="caution">
    <text evidence="6">The sequence shown here is derived from an EMBL/GenBank/DDBJ whole genome shotgun (WGS) entry which is preliminary data.</text>
</comment>
<dbReference type="InterPro" id="IPR001611">
    <property type="entry name" value="Leu-rich_rpt"/>
</dbReference>
<evidence type="ECO:0000256" key="1">
    <source>
        <dbReference type="ARBA" id="ARBA00022614"/>
    </source>
</evidence>
<dbReference type="Pfam" id="PF23598">
    <property type="entry name" value="LRR_14"/>
    <property type="match status" value="1"/>
</dbReference>
<keyword evidence="3" id="KW-0472">Membrane</keyword>
<dbReference type="Proteomes" id="UP001054902">
    <property type="component" value="Unassembled WGS sequence"/>
</dbReference>
<keyword evidence="2" id="KW-0677">Repeat</keyword>
<evidence type="ECO:0000256" key="3">
    <source>
        <dbReference type="ARBA" id="ARBA00023136"/>
    </source>
</evidence>
<evidence type="ECO:0000256" key="2">
    <source>
        <dbReference type="ARBA" id="ARBA00022737"/>
    </source>
</evidence>
<dbReference type="InterPro" id="IPR001368">
    <property type="entry name" value="TNFR/NGFR_Cys_rich_reg"/>
</dbReference>
<dbReference type="Pfam" id="PF13855">
    <property type="entry name" value="LRR_8"/>
    <property type="match status" value="1"/>
</dbReference>
<dbReference type="FunFam" id="3.80.10.10:FF:000095">
    <property type="entry name" value="LRR receptor-like serine/threonine-protein kinase GSO1"/>
    <property type="match status" value="2"/>
</dbReference>
<feature type="domain" description="TNFR-Cys" evidence="5">
    <location>
        <begin position="492"/>
        <end position="532"/>
    </location>
</feature>
<dbReference type="EMBL" id="BLLK01000038">
    <property type="protein sequence ID" value="GFH49523.1"/>
    <property type="molecule type" value="Genomic_DNA"/>
</dbReference>
<dbReference type="Gene3D" id="3.80.10.10">
    <property type="entry name" value="Ribonuclease Inhibitor"/>
    <property type="match status" value="4"/>
</dbReference>
<dbReference type="PRINTS" id="PR00019">
    <property type="entry name" value="LEURICHRPT"/>
</dbReference>
<accession>A0AAD3CP27</accession>
<keyword evidence="7" id="KW-1185">Reference proteome</keyword>
<organism evidence="6 7">
    <name type="scientific">Chaetoceros tenuissimus</name>
    <dbReference type="NCBI Taxonomy" id="426638"/>
    <lineage>
        <taxon>Eukaryota</taxon>
        <taxon>Sar</taxon>
        <taxon>Stramenopiles</taxon>
        <taxon>Ochrophyta</taxon>
        <taxon>Bacillariophyta</taxon>
        <taxon>Coscinodiscophyceae</taxon>
        <taxon>Chaetocerotophycidae</taxon>
        <taxon>Chaetocerotales</taxon>
        <taxon>Chaetocerotaceae</taxon>
        <taxon>Chaetoceros</taxon>
    </lineage>
</organism>
<dbReference type="InterPro" id="IPR055414">
    <property type="entry name" value="LRR_R13L4/SHOC2-like"/>
</dbReference>
<feature type="chain" id="PRO_5042196724" description="TNFR-Cys domain-containing protein" evidence="4">
    <location>
        <begin position="28"/>
        <end position="954"/>
    </location>
</feature>
<evidence type="ECO:0000313" key="7">
    <source>
        <dbReference type="Proteomes" id="UP001054902"/>
    </source>
</evidence>
<dbReference type="SMART" id="SM00369">
    <property type="entry name" value="LRR_TYP"/>
    <property type="match status" value="8"/>
</dbReference>
<dbReference type="Pfam" id="PF00560">
    <property type="entry name" value="LRR_1"/>
    <property type="match status" value="1"/>
</dbReference>
<gene>
    <name evidence="6" type="ORF">CTEN210_05999</name>
</gene>
<evidence type="ECO:0000313" key="6">
    <source>
        <dbReference type="EMBL" id="GFH49523.1"/>
    </source>
</evidence>
<dbReference type="PANTHER" id="PTHR48054:SF82">
    <property type="entry name" value="LRR RECEPTOR-LIKE SERINE_THREONINE-PROTEIN KINASE FLS2"/>
    <property type="match status" value="1"/>
</dbReference>
<keyword evidence="1" id="KW-0433">Leucine-rich repeat</keyword>
<reference evidence="6 7" key="1">
    <citation type="journal article" date="2021" name="Sci. Rep.">
        <title>The genome of the diatom Chaetoceros tenuissimus carries an ancient integrated fragment of an extant virus.</title>
        <authorList>
            <person name="Hongo Y."/>
            <person name="Kimura K."/>
            <person name="Takaki Y."/>
            <person name="Yoshida Y."/>
            <person name="Baba S."/>
            <person name="Kobayashi G."/>
            <person name="Nagasaki K."/>
            <person name="Hano T."/>
            <person name="Tomaru Y."/>
        </authorList>
    </citation>
    <scope>NUCLEOTIDE SEQUENCE [LARGE SCALE GENOMIC DNA]</scope>
    <source>
        <strain evidence="6 7">NIES-3715</strain>
    </source>
</reference>
<evidence type="ECO:0000259" key="5">
    <source>
        <dbReference type="PROSITE" id="PS00652"/>
    </source>
</evidence>
<protein>
    <recommendedName>
        <fullName evidence="5">TNFR-Cys domain-containing protein</fullName>
    </recommendedName>
</protein>
<dbReference type="PANTHER" id="PTHR48054">
    <property type="entry name" value="RECEPTOR KINASE-LIKE PROTEIN XA21"/>
    <property type="match status" value="1"/>
</dbReference>
<sequence length="954" mass="107233">MKNLLINQSSVLYFFIVLVFCVGISSCEEIEAEAEFSIPKYIKSLNPLRYEDEIAFRKKFGRWSQRAVLGMISFNILGTLDAIDYYDDIDDEIGVFKHPVTGEFENFYVKDNVLDWELSDDEFETDLESLCDLEGIGCGAQYYKREFKKCTMDASDDGSGMKCQDLLEDIETPDCWCIPPLHLQIYEFPSDSDSEDQACLDHCGSKDMLAKCKYPINAITHIDLSGLQLVGTMLPEEVSDLLFLDSLLIDDNRLIGSLKLKNLGLRHLNISGNELMDFSLDRLPRLQSLVMANTKLESSVPASFTDLPMLAHVDLSGNKIQGTIPTFVGMDKLQHLNLSDNRFTGEITVELLQMPELTLLDLSNNQLSKFPQDDFPIKNFQSIILSNNTLDGAIPSNLFQDQLKIFRATNNKLSGTIPVEIESAKSLTQFDVSFNDMTGTIPKVIYDLAHLEELGIVANKFRGQISHSLYKSKLVKDHDSESNPPRKNMLVCPRGYFHWQGKATTTEDCRVCAPCEEDLKEKECLYLGQTTCSDGSKVVRGDMNGNGFVDEREVLFIIYQTADGHLWNKHYRVWGDLKNHPDACKGMPGIECSPEGFLESIRIPDVGLNSGDEEIEENFMGLPPEIGHLRQLRTLELSGNYLFELPPEMSKLENLKYLMLDRCNLVSLPPALWTLKKLESVDLSQNKLSGNIIPPEIGNLTYLKEFKIASSDVDGKIPSEIGNVHSLVTLDLSKNNMHGTLPQSMGNLQNLKEIHLESNFFSGPIDHIFRLRRMEVINLKSNNFYGAIPSQLAPRVQHLDLYDNLFFGDVPHFLNSQMLTSLRLGDNRVFQLPPELCRGGRKINGGPIGSGLGPCDHILCPVGSHSMSGHAPCTLCREGLTNLFPGSISCDNLYDDDILEPFLSLVYAQDEYPPEDYDKIDICTSWKGIECDKQKKILSIEVPLANIDIDKVFN</sequence>
<dbReference type="InterPro" id="IPR003591">
    <property type="entry name" value="Leu-rich_rpt_typical-subtyp"/>
</dbReference>
<dbReference type="SUPFAM" id="SSF52058">
    <property type="entry name" value="L domain-like"/>
    <property type="match status" value="2"/>
</dbReference>
<dbReference type="PROSITE" id="PS51257">
    <property type="entry name" value="PROKAR_LIPOPROTEIN"/>
    <property type="match status" value="1"/>
</dbReference>
<dbReference type="InterPro" id="IPR018247">
    <property type="entry name" value="EF_Hand_1_Ca_BS"/>
</dbReference>